<reference evidence="3 4" key="1">
    <citation type="submission" date="2014-02" db="EMBL/GenBank/DDBJ databases">
        <title>Transposable element dynamics among asymbiotic and ectomycorrhizal Amanita fungi.</title>
        <authorList>
            <consortium name="DOE Joint Genome Institute"/>
            <person name="Hess J."/>
            <person name="Skrede I."/>
            <person name="Wolfe B."/>
            <person name="LaButti K."/>
            <person name="Ohm R.A."/>
            <person name="Grigoriev I.V."/>
            <person name="Pringle A."/>
        </authorList>
    </citation>
    <scope>NUCLEOTIDE SEQUENCE [LARGE SCALE GENOMIC DNA]</scope>
    <source>
        <strain evidence="3 4">SKay4041</strain>
    </source>
</reference>
<evidence type="ECO:0000256" key="1">
    <source>
        <dbReference type="SAM" id="SignalP"/>
    </source>
</evidence>
<dbReference type="Proteomes" id="UP000242287">
    <property type="component" value="Unassembled WGS sequence"/>
</dbReference>
<dbReference type="InterPro" id="IPR001283">
    <property type="entry name" value="CRISP-related"/>
</dbReference>
<evidence type="ECO:0000313" key="4">
    <source>
        <dbReference type="Proteomes" id="UP000242287"/>
    </source>
</evidence>
<keyword evidence="4" id="KW-1185">Reference proteome</keyword>
<dbReference type="PROSITE" id="PS01009">
    <property type="entry name" value="CRISP_1"/>
    <property type="match status" value="1"/>
</dbReference>
<dbReference type="InterPro" id="IPR018244">
    <property type="entry name" value="Allrgn_V5/Tpx1_CS"/>
</dbReference>
<feature type="signal peptide" evidence="1">
    <location>
        <begin position="1"/>
        <end position="20"/>
    </location>
</feature>
<feature type="domain" description="SCP" evidence="2">
    <location>
        <begin position="31"/>
        <end position="162"/>
    </location>
</feature>
<dbReference type="FunFam" id="3.40.33.10:FF:000010">
    <property type="entry name" value="Predicted protein"/>
    <property type="match status" value="1"/>
</dbReference>
<dbReference type="OrthoDB" id="337038at2759"/>
<dbReference type="SMART" id="SM00198">
    <property type="entry name" value="SCP"/>
    <property type="match status" value="1"/>
</dbReference>
<name>A0A2A9NVB1_9AGAR</name>
<feature type="chain" id="PRO_5013242101" description="SCP domain-containing protein" evidence="1">
    <location>
        <begin position="21"/>
        <end position="172"/>
    </location>
</feature>
<dbReference type="Gene3D" id="3.40.33.10">
    <property type="entry name" value="CAP"/>
    <property type="match status" value="1"/>
</dbReference>
<organism evidence="3 4">
    <name type="scientific">Amanita thiersii Skay4041</name>
    <dbReference type="NCBI Taxonomy" id="703135"/>
    <lineage>
        <taxon>Eukaryota</taxon>
        <taxon>Fungi</taxon>
        <taxon>Dikarya</taxon>
        <taxon>Basidiomycota</taxon>
        <taxon>Agaricomycotina</taxon>
        <taxon>Agaricomycetes</taxon>
        <taxon>Agaricomycetidae</taxon>
        <taxon>Agaricales</taxon>
        <taxon>Pluteineae</taxon>
        <taxon>Amanitaceae</taxon>
        <taxon>Amanita</taxon>
    </lineage>
</organism>
<dbReference type="AlphaFoldDB" id="A0A2A9NVB1"/>
<dbReference type="PROSITE" id="PS01010">
    <property type="entry name" value="CRISP_2"/>
    <property type="match status" value="1"/>
</dbReference>
<dbReference type="InterPro" id="IPR014044">
    <property type="entry name" value="CAP_dom"/>
</dbReference>
<dbReference type="GO" id="GO:0005576">
    <property type="term" value="C:extracellular region"/>
    <property type="evidence" value="ECO:0007669"/>
    <property type="project" value="InterPro"/>
</dbReference>
<dbReference type="EMBL" id="KZ301981">
    <property type="protein sequence ID" value="PFH52217.1"/>
    <property type="molecule type" value="Genomic_DNA"/>
</dbReference>
<proteinExistence type="predicted"/>
<dbReference type="InterPro" id="IPR035940">
    <property type="entry name" value="CAP_sf"/>
</dbReference>
<protein>
    <recommendedName>
        <fullName evidence="2">SCP domain-containing protein</fullName>
    </recommendedName>
</protein>
<dbReference type="PANTHER" id="PTHR10334">
    <property type="entry name" value="CYSTEINE-RICH SECRETORY PROTEIN-RELATED"/>
    <property type="match status" value="1"/>
</dbReference>
<dbReference type="PRINTS" id="PR00837">
    <property type="entry name" value="V5TPXLIKE"/>
</dbReference>
<dbReference type="Pfam" id="PF00188">
    <property type="entry name" value="CAP"/>
    <property type="match status" value="1"/>
</dbReference>
<sequence length="172" mass="18992">MDRLLSLSFLLACLCNLSAAATVANVTPRDAWMDQVVQGHNTQRALYGAPALTWNANLYQGTQDWANQCRFQHSGGNYGENLAVGTGDFTFDSGLKLWMDEAAKYDYNHPGFSPETGHFTQVVWKSTTSVACAIADCPAGTIFDQESHYLVCRYDPPGNFEGQFEENVGRHV</sequence>
<accession>A0A2A9NVB1</accession>
<keyword evidence="1" id="KW-0732">Signal</keyword>
<evidence type="ECO:0000259" key="2">
    <source>
        <dbReference type="SMART" id="SM00198"/>
    </source>
</evidence>
<gene>
    <name evidence="3" type="ORF">AMATHDRAFT_57585</name>
</gene>
<evidence type="ECO:0000313" key="3">
    <source>
        <dbReference type="EMBL" id="PFH52217.1"/>
    </source>
</evidence>
<dbReference type="SUPFAM" id="SSF55797">
    <property type="entry name" value="PR-1-like"/>
    <property type="match status" value="1"/>
</dbReference>